<dbReference type="SUPFAM" id="SSF50978">
    <property type="entry name" value="WD40 repeat-like"/>
    <property type="match status" value="1"/>
</dbReference>
<dbReference type="Gene3D" id="2.130.10.10">
    <property type="entry name" value="YVTN repeat-like/Quinoprotein amine dehydrogenase"/>
    <property type="match status" value="2"/>
</dbReference>
<accession>A0AAV6VQQ6</accession>
<dbReference type="AlphaFoldDB" id="A0AAV6VQQ6"/>
<dbReference type="Proteomes" id="UP000827092">
    <property type="component" value="Unassembled WGS sequence"/>
</dbReference>
<keyword evidence="8" id="KW-0505">Motor protein</keyword>
<dbReference type="GO" id="GO:0036157">
    <property type="term" value="C:outer dynein arm"/>
    <property type="evidence" value="ECO:0007669"/>
    <property type="project" value="TreeGrafter"/>
</dbReference>
<dbReference type="InterPro" id="IPR001680">
    <property type="entry name" value="WD40_rpt"/>
</dbReference>
<evidence type="ECO:0000256" key="7">
    <source>
        <dbReference type="ARBA" id="ARBA00023017"/>
    </source>
</evidence>
<keyword evidence="3" id="KW-0963">Cytoplasm</keyword>
<evidence type="ECO:0000256" key="6">
    <source>
        <dbReference type="ARBA" id="ARBA00022737"/>
    </source>
</evidence>
<dbReference type="InterPro" id="IPR050687">
    <property type="entry name" value="Dynein_IC"/>
</dbReference>
<name>A0AAV6VQQ6_9ARAC</name>
<evidence type="ECO:0000256" key="2">
    <source>
        <dbReference type="ARBA" id="ARBA00011059"/>
    </source>
</evidence>
<feature type="compositionally biased region" description="Basic and acidic residues" evidence="12">
    <location>
        <begin position="12"/>
        <end position="21"/>
    </location>
</feature>
<dbReference type="GO" id="GO:0036158">
    <property type="term" value="P:outer dynein arm assembly"/>
    <property type="evidence" value="ECO:0007669"/>
    <property type="project" value="TreeGrafter"/>
</dbReference>
<evidence type="ECO:0000256" key="4">
    <source>
        <dbReference type="ARBA" id="ARBA00022574"/>
    </source>
</evidence>
<dbReference type="PANTHER" id="PTHR12442:SF11">
    <property type="entry name" value="DYNEIN AXONEMAL INTERMEDIATE CHAIN 1"/>
    <property type="match status" value="1"/>
</dbReference>
<dbReference type="PROSITE" id="PS50082">
    <property type="entry name" value="WD_REPEATS_2"/>
    <property type="match status" value="1"/>
</dbReference>
<evidence type="ECO:0000256" key="8">
    <source>
        <dbReference type="ARBA" id="ARBA00023175"/>
    </source>
</evidence>
<evidence type="ECO:0000313" key="14">
    <source>
        <dbReference type="Proteomes" id="UP000827092"/>
    </source>
</evidence>
<comment type="caution">
    <text evidence="13">The sequence shown here is derived from an EMBL/GenBank/DDBJ whole genome shotgun (WGS) entry which is preliminary data.</text>
</comment>
<evidence type="ECO:0000256" key="1">
    <source>
        <dbReference type="ARBA" id="ARBA00004430"/>
    </source>
</evidence>
<reference evidence="13 14" key="1">
    <citation type="journal article" date="2022" name="Nat. Ecol. Evol.">
        <title>A masculinizing supergene underlies an exaggerated male reproductive morph in a spider.</title>
        <authorList>
            <person name="Hendrickx F."/>
            <person name="De Corte Z."/>
            <person name="Sonet G."/>
            <person name="Van Belleghem S.M."/>
            <person name="Kostlbacher S."/>
            <person name="Vangestel C."/>
        </authorList>
    </citation>
    <scope>NUCLEOTIDE SEQUENCE [LARGE SCALE GENOMIC DNA]</scope>
    <source>
        <strain evidence="13">W744_W776</strain>
    </source>
</reference>
<dbReference type="SMART" id="SM00320">
    <property type="entry name" value="WD40"/>
    <property type="match status" value="6"/>
</dbReference>
<dbReference type="GO" id="GO:0005874">
    <property type="term" value="C:microtubule"/>
    <property type="evidence" value="ECO:0007669"/>
    <property type="project" value="UniProtKB-KW"/>
</dbReference>
<keyword evidence="10" id="KW-0966">Cell projection</keyword>
<dbReference type="PANTHER" id="PTHR12442">
    <property type="entry name" value="DYNEIN INTERMEDIATE CHAIN"/>
    <property type="match status" value="1"/>
</dbReference>
<evidence type="ECO:0000256" key="3">
    <source>
        <dbReference type="ARBA" id="ARBA00022490"/>
    </source>
</evidence>
<keyword evidence="6" id="KW-0677">Repeat</keyword>
<dbReference type="EMBL" id="JAFNEN010000039">
    <property type="protein sequence ID" value="KAG8198485.1"/>
    <property type="molecule type" value="Genomic_DNA"/>
</dbReference>
<protein>
    <submittedName>
        <fullName evidence="13">Uncharacterized protein</fullName>
    </submittedName>
</protein>
<keyword evidence="14" id="KW-1185">Reference proteome</keyword>
<evidence type="ECO:0000256" key="11">
    <source>
        <dbReference type="PROSITE-ProRule" id="PRU00221"/>
    </source>
</evidence>
<feature type="region of interest" description="Disordered" evidence="12">
    <location>
        <begin position="1"/>
        <end position="22"/>
    </location>
</feature>
<dbReference type="InterPro" id="IPR015943">
    <property type="entry name" value="WD40/YVTN_repeat-like_dom_sf"/>
</dbReference>
<dbReference type="GO" id="GO:0045504">
    <property type="term" value="F:dynein heavy chain binding"/>
    <property type="evidence" value="ECO:0007669"/>
    <property type="project" value="TreeGrafter"/>
</dbReference>
<keyword evidence="9" id="KW-0206">Cytoskeleton</keyword>
<comment type="similarity">
    <text evidence="2">Belongs to the dynein intermediate chain family.</text>
</comment>
<dbReference type="InterPro" id="IPR036322">
    <property type="entry name" value="WD40_repeat_dom_sf"/>
</dbReference>
<evidence type="ECO:0000256" key="5">
    <source>
        <dbReference type="ARBA" id="ARBA00022701"/>
    </source>
</evidence>
<evidence type="ECO:0000256" key="12">
    <source>
        <dbReference type="SAM" id="MobiDB-lite"/>
    </source>
</evidence>
<dbReference type="GO" id="GO:0003341">
    <property type="term" value="P:cilium movement"/>
    <property type="evidence" value="ECO:0007669"/>
    <property type="project" value="TreeGrafter"/>
</dbReference>
<comment type="subcellular location">
    <subcellularLocation>
        <location evidence="1">Cytoplasm</location>
        <location evidence="1">Cytoskeleton</location>
        <location evidence="1">Cilium axoneme</location>
    </subcellularLocation>
</comment>
<keyword evidence="4 11" id="KW-0853">WD repeat</keyword>
<dbReference type="GO" id="GO:0045503">
    <property type="term" value="F:dynein light chain binding"/>
    <property type="evidence" value="ECO:0007669"/>
    <property type="project" value="TreeGrafter"/>
</dbReference>
<keyword evidence="7" id="KW-0243">Dynein</keyword>
<proteinExistence type="inferred from homology"/>
<evidence type="ECO:0000313" key="13">
    <source>
        <dbReference type="EMBL" id="KAG8198485.1"/>
    </source>
</evidence>
<gene>
    <name evidence="13" type="ORF">JTE90_017351</name>
</gene>
<organism evidence="13 14">
    <name type="scientific">Oedothorax gibbosus</name>
    <dbReference type="NCBI Taxonomy" id="931172"/>
    <lineage>
        <taxon>Eukaryota</taxon>
        <taxon>Metazoa</taxon>
        <taxon>Ecdysozoa</taxon>
        <taxon>Arthropoda</taxon>
        <taxon>Chelicerata</taxon>
        <taxon>Arachnida</taxon>
        <taxon>Araneae</taxon>
        <taxon>Araneomorphae</taxon>
        <taxon>Entelegynae</taxon>
        <taxon>Araneoidea</taxon>
        <taxon>Linyphiidae</taxon>
        <taxon>Erigoninae</taxon>
        <taxon>Oedothorax</taxon>
    </lineage>
</organism>
<dbReference type="Pfam" id="PF00400">
    <property type="entry name" value="WD40"/>
    <property type="match status" value="1"/>
</dbReference>
<keyword evidence="5" id="KW-0493">Microtubule</keyword>
<feature type="repeat" description="WD" evidence="11">
    <location>
        <begin position="455"/>
        <end position="497"/>
    </location>
</feature>
<evidence type="ECO:0000256" key="10">
    <source>
        <dbReference type="ARBA" id="ARBA00023273"/>
    </source>
</evidence>
<evidence type="ECO:0000256" key="9">
    <source>
        <dbReference type="ARBA" id="ARBA00023212"/>
    </source>
</evidence>
<sequence length="619" mass="69813">MPPKVLSNKNVPKSDPDKQNEDQLNEEIDIFLTVYNPYISPNCVEFDQKFKHFKAISDHKKPVVYYRKVGSTKRRLEGSYGIVYEEVPITTEKSASNSFDFRSASTETSRVHQRDQNEYTEPTLFPVLKFQGTASKAEILSAYEEHEKKKDADKENEKQNDRWFKGDLKVLLKFTARQELGFNIKNNNYLRLCERILDQNMTEANLDYAFYDSPVDEVKPDSGSLLPLWRLQSGLVVRDVAFNPHYPDMLAVGYGEVNKLDEDDLGKTRERGTIHIYSLKCPTHPEQTIECSEGVSCLSFHPHIKHLLGVAFTRGGAAAVDLRHGAPPQSKDSKFRTWFHRERVTELEWSSDPVPLKFCTISHDGKVINWELLMDDLFPTGVVAELKLKDSPLEAPPRGLEMNTEPRDGEDLGLNIAGTSLSLHPSQSDLFLAGTGNGSLRNGSFARSRCGPSLSDGHAARIRRVCWNRLHPGVFISCGDDFTVQVWDKEQERSVLELFFDHGVEDVAWAPYSTTVFAAVTSRSVVSVFDLSLDKEEALAVFEVYTKKQDTTLTRIAFHPNRPLLAAGDERGCVTILKLSPNIRSSLKNMLTMEKSKFVSGEIAKMDKLLAAATDEVKN</sequence>